<dbReference type="EMBL" id="JAENRR010000048">
    <property type="protein sequence ID" value="MBK3519005.1"/>
    <property type="molecule type" value="Genomic_DNA"/>
</dbReference>
<name>A0ABS1HN37_9BACT</name>
<protein>
    <submittedName>
        <fullName evidence="1">Uncharacterized protein</fullName>
    </submittedName>
</protein>
<sequence>MSEHYMAREEFQNKDRALRYIYSNYKYLPLSTGDYLSLAQYFSSYSKYDWAKKLLHKKVKSIDVDEDLLFYYLNLTLSDPKMVKKADYRTIMLNAINLNRDRFCKVFEPFGEGGISFQLLENSHLRKTHCENCLK</sequence>
<reference evidence="1 2" key="1">
    <citation type="submission" date="2021-01" db="EMBL/GenBank/DDBJ databases">
        <title>Carboxyliciviraga sp.nov., isolated from coastal sediments.</title>
        <authorList>
            <person name="Lu D."/>
            <person name="Zhang T."/>
        </authorList>
    </citation>
    <scope>NUCLEOTIDE SEQUENCE [LARGE SCALE GENOMIC DNA]</scope>
    <source>
        <strain evidence="1 2">N1Y132</strain>
    </source>
</reference>
<evidence type="ECO:0000313" key="2">
    <source>
        <dbReference type="Proteomes" id="UP000605676"/>
    </source>
</evidence>
<dbReference type="Proteomes" id="UP000605676">
    <property type="component" value="Unassembled WGS sequence"/>
</dbReference>
<accession>A0ABS1HN37</accession>
<keyword evidence="2" id="KW-1185">Reference proteome</keyword>
<evidence type="ECO:0000313" key="1">
    <source>
        <dbReference type="EMBL" id="MBK3519005.1"/>
    </source>
</evidence>
<comment type="caution">
    <text evidence="1">The sequence shown here is derived from an EMBL/GenBank/DDBJ whole genome shotgun (WGS) entry which is preliminary data.</text>
</comment>
<organism evidence="1 2">
    <name type="scientific">Carboxylicivirga marina</name>
    <dbReference type="NCBI Taxonomy" id="2800988"/>
    <lineage>
        <taxon>Bacteria</taxon>
        <taxon>Pseudomonadati</taxon>
        <taxon>Bacteroidota</taxon>
        <taxon>Bacteroidia</taxon>
        <taxon>Marinilabiliales</taxon>
        <taxon>Marinilabiliaceae</taxon>
        <taxon>Carboxylicivirga</taxon>
    </lineage>
</organism>
<proteinExistence type="predicted"/>
<gene>
    <name evidence="1" type="ORF">JIV24_16780</name>
</gene>